<dbReference type="AlphaFoldDB" id="A0A5J4R9U2"/>
<dbReference type="Gene3D" id="3.90.580.10">
    <property type="entry name" value="Zinc finger, CHC2-type domain"/>
    <property type="match status" value="1"/>
</dbReference>
<dbReference type="EMBL" id="SNRY01001547">
    <property type="protein sequence ID" value="KAA6330114.1"/>
    <property type="molecule type" value="Genomic_DNA"/>
</dbReference>
<organism evidence="1">
    <name type="scientific">termite gut metagenome</name>
    <dbReference type="NCBI Taxonomy" id="433724"/>
    <lineage>
        <taxon>unclassified sequences</taxon>
        <taxon>metagenomes</taxon>
        <taxon>organismal metagenomes</taxon>
    </lineage>
</organism>
<dbReference type="SUPFAM" id="SSF57783">
    <property type="entry name" value="Zinc beta-ribbon"/>
    <property type="match status" value="1"/>
</dbReference>
<dbReference type="GO" id="GO:0003677">
    <property type="term" value="F:DNA binding"/>
    <property type="evidence" value="ECO:0007669"/>
    <property type="project" value="InterPro"/>
</dbReference>
<proteinExistence type="predicted"/>
<gene>
    <name evidence="1" type="ORF">EZS27_021143</name>
</gene>
<reference evidence="1" key="1">
    <citation type="submission" date="2019-03" db="EMBL/GenBank/DDBJ databases">
        <title>Single cell metagenomics reveals metabolic interactions within the superorganism composed of flagellate Streblomastix strix and complex community of Bacteroidetes bacteria on its surface.</title>
        <authorList>
            <person name="Treitli S.C."/>
            <person name="Kolisko M."/>
            <person name="Husnik F."/>
            <person name="Keeling P."/>
            <person name="Hampl V."/>
        </authorList>
    </citation>
    <scope>NUCLEOTIDE SEQUENCE</scope>
    <source>
        <strain evidence="1">STM</strain>
    </source>
</reference>
<accession>A0A5J4R9U2</accession>
<dbReference type="GO" id="GO:0006260">
    <property type="term" value="P:DNA replication"/>
    <property type="evidence" value="ECO:0007669"/>
    <property type="project" value="InterPro"/>
</dbReference>
<evidence type="ECO:0000313" key="1">
    <source>
        <dbReference type="EMBL" id="KAA6330114.1"/>
    </source>
</evidence>
<name>A0A5J4R9U2_9ZZZZ</name>
<sequence length="90" mass="10312">MAITACIIPHSGKIVMQVLKWIILKNLWKDFRNNEGGTLIDLIMRMEDCSFHEAASKLEKKYTGMGFDAFSFHGNHQGRQQEQTTTILKV</sequence>
<comment type="caution">
    <text evidence="1">The sequence shown here is derived from an EMBL/GenBank/DDBJ whole genome shotgun (WGS) entry which is preliminary data.</text>
</comment>
<protein>
    <submittedName>
        <fullName evidence="1">Uncharacterized protein</fullName>
    </submittedName>
</protein>
<dbReference type="GO" id="GO:0008270">
    <property type="term" value="F:zinc ion binding"/>
    <property type="evidence" value="ECO:0007669"/>
    <property type="project" value="InterPro"/>
</dbReference>
<dbReference type="InterPro" id="IPR036977">
    <property type="entry name" value="DNA_primase_Znf_CHC2"/>
</dbReference>